<name>A0ABS9TC75_9PSEU</name>
<protein>
    <recommendedName>
        <fullName evidence="4">Cytochrome c oxidase assembly protein subunit 15</fullName>
    </recommendedName>
</protein>
<evidence type="ECO:0000313" key="2">
    <source>
        <dbReference type="EMBL" id="MCH6166140.1"/>
    </source>
</evidence>
<dbReference type="Proteomes" id="UP001299970">
    <property type="component" value="Unassembled WGS sequence"/>
</dbReference>
<keyword evidence="1" id="KW-0812">Transmembrane</keyword>
<evidence type="ECO:0008006" key="4">
    <source>
        <dbReference type="Google" id="ProtNLM"/>
    </source>
</evidence>
<comment type="caution">
    <text evidence="2">The sequence shown here is derived from an EMBL/GenBank/DDBJ whole genome shotgun (WGS) entry which is preliminary data.</text>
</comment>
<gene>
    <name evidence="2" type="ORF">MMF94_10640</name>
</gene>
<keyword evidence="1" id="KW-0472">Membrane</keyword>
<reference evidence="2 3" key="1">
    <citation type="submission" date="2022-03" db="EMBL/GenBank/DDBJ databases">
        <title>Pseudonocardia alaer sp. nov., a novel actinomycete isolated from reed forest soil.</title>
        <authorList>
            <person name="Wang L."/>
        </authorList>
    </citation>
    <scope>NUCLEOTIDE SEQUENCE [LARGE SCALE GENOMIC DNA]</scope>
    <source>
        <strain evidence="2 3">Y-16303</strain>
    </source>
</reference>
<dbReference type="RefSeq" id="WP_241036175.1">
    <property type="nucleotide sequence ID" value="NZ_BAAAJF010000020.1"/>
</dbReference>
<proteinExistence type="predicted"/>
<accession>A0ABS9TC75</accession>
<keyword evidence="1" id="KW-1133">Transmembrane helix</keyword>
<feature type="transmembrane region" description="Helical" evidence="1">
    <location>
        <begin position="89"/>
        <end position="109"/>
    </location>
</feature>
<feature type="transmembrane region" description="Helical" evidence="1">
    <location>
        <begin position="115"/>
        <end position="134"/>
    </location>
</feature>
<organism evidence="2 3">
    <name type="scientific">Pseudonocardia alaniniphila</name>
    <dbReference type="NCBI Taxonomy" id="75291"/>
    <lineage>
        <taxon>Bacteria</taxon>
        <taxon>Bacillati</taxon>
        <taxon>Actinomycetota</taxon>
        <taxon>Actinomycetes</taxon>
        <taxon>Pseudonocardiales</taxon>
        <taxon>Pseudonocardiaceae</taxon>
        <taxon>Pseudonocardia</taxon>
    </lineage>
</organism>
<sequence length="157" mass="16087">MRSVYRVLAYLVALEVVIQTALIAFAFFGLRKWIADGGVLDAAAIRNHTATYTGAEGITVHGVNGQMIVPVIAVLLLVASFFAKVPGGVLWAAITVVTVVVQVLLGIFGSAAAGLGVLHGVVAIGLFVIAVIAARRADAPVPAEPETPTSHHAAGIA</sequence>
<keyword evidence="3" id="KW-1185">Reference proteome</keyword>
<feature type="transmembrane region" description="Helical" evidence="1">
    <location>
        <begin position="7"/>
        <end position="30"/>
    </location>
</feature>
<feature type="transmembrane region" description="Helical" evidence="1">
    <location>
        <begin position="63"/>
        <end position="82"/>
    </location>
</feature>
<evidence type="ECO:0000313" key="3">
    <source>
        <dbReference type="Proteomes" id="UP001299970"/>
    </source>
</evidence>
<evidence type="ECO:0000256" key="1">
    <source>
        <dbReference type="SAM" id="Phobius"/>
    </source>
</evidence>
<dbReference type="EMBL" id="JAKXMK010000008">
    <property type="protein sequence ID" value="MCH6166140.1"/>
    <property type="molecule type" value="Genomic_DNA"/>
</dbReference>